<dbReference type="EMBL" id="DUZY01000001">
    <property type="protein sequence ID" value="DAD22498.1"/>
    <property type="molecule type" value="Genomic_DNA"/>
</dbReference>
<gene>
    <name evidence="1" type="ORF">HUJ06_023961</name>
</gene>
<evidence type="ECO:0000313" key="1">
    <source>
        <dbReference type="EMBL" id="DAD22498.1"/>
    </source>
</evidence>
<dbReference type="AlphaFoldDB" id="A0A822XYL6"/>
<protein>
    <submittedName>
        <fullName evidence="1">Uncharacterized protein</fullName>
    </submittedName>
</protein>
<sequence>MDKLGRPAGAHRPELVSYIGVLVRECSKVLANITNWWMSPHDVRDRVHNAIREKFIIENELSEEDLLRLTRKKLYGFRNHIKKAYDEKYAIDHGRAITEAIRREKR</sequence>
<dbReference type="Proteomes" id="UP000607653">
    <property type="component" value="Unassembled WGS sequence"/>
</dbReference>
<accession>A0A822XYL6</accession>
<comment type="caution">
    <text evidence="1">The sequence shown here is derived from an EMBL/GenBank/DDBJ whole genome shotgun (WGS) entry which is preliminary data.</text>
</comment>
<reference evidence="1 2" key="1">
    <citation type="journal article" date="2020" name="Mol. Biol. Evol.">
        <title>Distinct Expression and Methylation Patterns for Genes with Different Fates following a Single Whole-Genome Duplication in Flowering Plants.</title>
        <authorList>
            <person name="Shi T."/>
            <person name="Rahmani R.S."/>
            <person name="Gugger P.F."/>
            <person name="Wang M."/>
            <person name="Li H."/>
            <person name="Zhang Y."/>
            <person name="Li Z."/>
            <person name="Wang Q."/>
            <person name="Van de Peer Y."/>
            <person name="Marchal K."/>
            <person name="Chen J."/>
        </authorList>
    </citation>
    <scope>NUCLEOTIDE SEQUENCE [LARGE SCALE GENOMIC DNA]</scope>
    <source>
        <tissue evidence="1">Leaf</tissue>
    </source>
</reference>
<proteinExistence type="predicted"/>
<keyword evidence="2" id="KW-1185">Reference proteome</keyword>
<name>A0A822XYL6_NELNU</name>
<evidence type="ECO:0000313" key="2">
    <source>
        <dbReference type="Proteomes" id="UP000607653"/>
    </source>
</evidence>
<organism evidence="1 2">
    <name type="scientific">Nelumbo nucifera</name>
    <name type="common">Sacred lotus</name>
    <dbReference type="NCBI Taxonomy" id="4432"/>
    <lineage>
        <taxon>Eukaryota</taxon>
        <taxon>Viridiplantae</taxon>
        <taxon>Streptophyta</taxon>
        <taxon>Embryophyta</taxon>
        <taxon>Tracheophyta</taxon>
        <taxon>Spermatophyta</taxon>
        <taxon>Magnoliopsida</taxon>
        <taxon>Proteales</taxon>
        <taxon>Nelumbonaceae</taxon>
        <taxon>Nelumbo</taxon>
    </lineage>
</organism>